<evidence type="ECO:0000256" key="1">
    <source>
        <dbReference type="SAM" id="Phobius"/>
    </source>
</evidence>
<reference evidence="2 3" key="1">
    <citation type="submission" date="2020-02" db="EMBL/GenBank/DDBJ databases">
        <authorList>
            <person name="Zheng R.K."/>
            <person name="Sun C.M."/>
        </authorList>
    </citation>
    <scope>NUCLEOTIDE SEQUENCE [LARGE SCALE GENOMIC DNA]</scope>
    <source>
        <strain evidence="3">rifampicinis</strain>
    </source>
</reference>
<name>A0A7S8IDZ4_9CHLR</name>
<evidence type="ECO:0000313" key="3">
    <source>
        <dbReference type="Proteomes" id="UP000594468"/>
    </source>
</evidence>
<feature type="transmembrane region" description="Helical" evidence="1">
    <location>
        <begin position="6"/>
        <end position="27"/>
    </location>
</feature>
<feature type="transmembrane region" description="Helical" evidence="1">
    <location>
        <begin position="107"/>
        <end position="124"/>
    </location>
</feature>
<dbReference type="Proteomes" id="UP000594468">
    <property type="component" value="Chromosome"/>
</dbReference>
<gene>
    <name evidence="2" type="ORF">G4Y79_20440</name>
</gene>
<dbReference type="RefSeq" id="WP_195170102.1">
    <property type="nucleotide sequence ID" value="NZ_CP062983.1"/>
</dbReference>
<keyword evidence="1" id="KW-1133">Transmembrane helix</keyword>
<dbReference type="Pfam" id="PF16316">
    <property type="entry name" value="DUF4956"/>
    <property type="match status" value="1"/>
</dbReference>
<dbReference type="EMBL" id="CP062983">
    <property type="protein sequence ID" value="QPC82032.1"/>
    <property type="molecule type" value="Genomic_DNA"/>
</dbReference>
<organism evidence="2 3">
    <name type="scientific">Phototrophicus methaneseepsis</name>
    <dbReference type="NCBI Taxonomy" id="2710758"/>
    <lineage>
        <taxon>Bacteria</taxon>
        <taxon>Bacillati</taxon>
        <taxon>Chloroflexota</taxon>
        <taxon>Candidatus Thermofontia</taxon>
        <taxon>Phototrophicales</taxon>
        <taxon>Phototrophicaceae</taxon>
        <taxon>Phototrophicus</taxon>
    </lineage>
</organism>
<dbReference type="AlphaFoldDB" id="A0A7S8IDZ4"/>
<keyword evidence="1" id="KW-0472">Membrane</keyword>
<feature type="transmembrane region" description="Helical" evidence="1">
    <location>
        <begin position="85"/>
        <end position="101"/>
    </location>
</feature>
<feature type="transmembrane region" description="Helical" evidence="1">
    <location>
        <begin position="56"/>
        <end position="73"/>
    </location>
</feature>
<feature type="transmembrane region" description="Helical" evidence="1">
    <location>
        <begin position="34"/>
        <end position="50"/>
    </location>
</feature>
<dbReference type="InterPro" id="IPR032531">
    <property type="entry name" value="DUF4956"/>
</dbReference>
<accession>A0A7S8IDZ4</accession>
<proteinExistence type="predicted"/>
<sequence length="208" mass="23938">MEALSSYALGFGVNLVIIFIIVRFIYYPRQRAKDYVFTFFAFNTIIYFVMGLFSSSAMSLGAGFGLFAIFSILRYRTNTIPIREMTYLFIVTALPVINSVFLNTSAYVEFAVSNVSVIAVLYILEQGWGFRYEIRKTINYERIDMIRPEKWPELIADLEERTGLSINRIEIGDLNFLRDSAHITIYCDADAFEGKKVRLIPNFSVNDD</sequence>
<evidence type="ECO:0000313" key="2">
    <source>
        <dbReference type="EMBL" id="QPC82032.1"/>
    </source>
</evidence>
<dbReference type="KEGG" id="pmet:G4Y79_20440"/>
<protein>
    <submittedName>
        <fullName evidence="2">DUF4956 domain-containing protein</fullName>
    </submittedName>
</protein>
<keyword evidence="1" id="KW-0812">Transmembrane</keyword>
<keyword evidence="3" id="KW-1185">Reference proteome</keyword>